<dbReference type="SFLD" id="SFLDS00019">
    <property type="entry name" value="Glutathione_Transferase_(cytos"/>
    <property type="match status" value="1"/>
</dbReference>
<evidence type="ECO:0000256" key="2">
    <source>
        <dbReference type="ARBA" id="ARBA00025743"/>
    </source>
</evidence>
<comment type="catalytic activity">
    <reaction evidence="3 4">
        <text>RX + glutathione = an S-substituted glutathione + a halide anion + H(+)</text>
        <dbReference type="Rhea" id="RHEA:16437"/>
        <dbReference type="ChEBI" id="CHEBI:15378"/>
        <dbReference type="ChEBI" id="CHEBI:16042"/>
        <dbReference type="ChEBI" id="CHEBI:17792"/>
        <dbReference type="ChEBI" id="CHEBI:57925"/>
        <dbReference type="ChEBI" id="CHEBI:90779"/>
        <dbReference type="EC" id="2.5.1.18"/>
    </reaction>
</comment>
<keyword evidence="8" id="KW-1185">Reference proteome</keyword>
<dbReference type="GO" id="GO:0005829">
    <property type="term" value="C:cytosol"/>
    <property type="evidence" value="ECO:0007669"/>
    <property type="project" value="UniProtKB-SubCell"/>
</dbReference>
<dbReference type="HOGENOM" id="CLU_011226_18_0_1"/>
<dbReference type="InterPro" id="IPR045073">
    <property type="entry name" value="Omega/Tau-like"/>
</dbReference>
<evidence type="ECO:0000256" key="4">
    <source>
        <dbReference type="RuleBase" id="RU369102"/>
    </source>
</evidence>
<dbReference type="InterPro" id="IPR010987">
    <property type="entry name" value="Glutathione-S-Trfase_C-like"/>
</dbReference>
<comment type="similarity">
    <text evidence="2">Belongs to the GST superfamily. Tau family.</text>
</comment>
<dbReference type="InterPro" id="IPR040079">
    <property type="entry name" value="Glutathione_S-Trfase"/>
</dbReference>
<dbReference type="FunFam" id="3.40.30.10:FF:000044">
    <property type="entry name" value="Glutathione S-transferase GSTU6"/>
    <property type="match status" value="1"/>
</dbReference>
<dbReference type="InterPro" id="IPR036282">
    <property type="entry name" value="Glutathione-S-Trfase_C_sf"/>
</dbReference>
<dbReference type="Proteomes" id="UP000032180">
    <property type="component" value="Chromosome 10"/>
</dbReference>
<dbReference type="Gramene" id="LPERR10G05110.1">
    <property type="protein sequence ID" value="LPERR10G05110.1"/>
    <property type="gene ID" value="LPERR10G05110"/>
</dbReference>
<evidence type="ECO:0000259" key="6">
    <source>
        <dbReference type="PROSITE" id="PS50405"/>
    </source>
</evidence>
<dbReference type="EnsemblPlants" id="LPERR10G05110.1">
    <property type="protein sequence ID" value="LPERR10G05110.1"/>
    <property type="gene ID" value="LPERR10G05110"/>
</dbReference>
<dbReference type="InterPro" id="IPR036249">
    <property type="entry name" value="Thioredoxin-like_sf"/>
</dbReference>
<name>A0A0D9XIY7_9ORYZ</name>
<dbReference type="SUPFAM" id="SSF52833">
    <property type="entry name" value="Thioredoxin-like"/>
    <property type="match status" value="1"/>
</dbReference>
<dbReference type="SFLD" id="SFLDG01152">
    <property type="entry name" value="Main.3:_Omega-_and_Tau-like"/>
    <property type="match status" value="1"/>
</dbReference>
<evidence type="ECO:0000259" key="5">
    <source>
        <dbReference type="PROSITE" id="PS50404"/>
    </source>
</evidence>
<dbReference type="GO" id="GO:0004364">
    <property type="term" value="F:glutathione transferase activity"/>
    <property type="evidence" value="ECO:0007669"/>
    <property type="project" value="UniProtKB-UniRule"/>
</dbReference>
<sequence>MAGGDHELKLLGSTNPSPFVTRVELALALKGLSYDLVAIDLNNKSDLLLASNPVHHKVPVLIHDGKPISESRIILEYLDDAFPSTYPLLPSDPHHRAVARFWAAYIDDKYVASWGSVYVGKMEEERAERMRQMVAAVEALEGLLKEGKKPFFSGEIVRLVDVTLGALIPRTKANEVLSGTIVIDDVRTPQLAAWVERFCELDVARKVLPSVDEVVEYIKMRLAQRATAADASKK</sequence>
<proteinExistence type="inferred from homology"/>
<reference evidence="7" key="3">
    <citation type="submission" date="2015-04" db="UniProtKB">
        <authorList>
            <consortium name="EnsemblPlants"/>
        </authorList>
    </citation>
    <scope>IDENTIFICATION</scope>
</reference>
<dbReference type="eggNOG" id="KOG0406">
    <property type="taxonomic scope" value="Eukaryota"/>
</dbReference>
<dbReference type="PROSITE" id="PS50404">
    <property type="entry name" value="GST_NTER"/>
    <property type="match status" value="1"/>
</dbReference>
<protein>
    <recommendedName>
        <fullName evidence="4">Glutathione S-transferase</fullName>
        <ecNumber evidence="4">2.5.1.18</ecNumber>
    </recommendedName>
</protein>
<dbReference type="Gene3D" id="1.20.1050.10">
    <property type="match status" value="1"/>
</dbReference>
<dbReference type="AlphaFoldDB" id="A0A0D9XIY7"/>
<dbReference type="Pfam" id="PF02798">
    <property type="entry name" value="GST_N"/>
    <property type="match status" value="1"/>
</dbReference>
<dbReference type="GO" id="GO:0006749">
    <property type="term" value="P:glutathione metabolic process"/>
    <property type="evidence" value="ECO:0007669"/>
    <property type="project" value="InterPro"/>
</dbReference>
<evidence type="ECO:0000313" key="8">
    <source>
        <dbReference type="Proteomes" id="UP000032180"/>
    </source>
</evidence>
<dbReference type="InterPro" id="IPR045074">
    <property type="entry name" value="GST_C_Tau"/>
</dbReference>
<dbReference type="EC" id="2.5.1.18" evidence="4"/>
<feature type="domain" description="GST N-terminal" evidence="5">
    <location>
        <begin position="7"/>
        <end position="86"/>
    </location>
</feature>
<dbReference type="PANTHER" id="PTHR11260:SF511">
    <property type="entry name" value="GLUTATHIONE S-TRANSFERASE"/>
    <property type="match status" value="1"/>
</dbReference>
<dbReference type="GO" id="GO:0009407">
    <property type="term" value="P:toxin catabolic process"/>
    <property type="evidence" value="ECO:0007669"/>
    <property type="project" value="UniProtKB-ARBA"/>
</dbReference>
<feature type="domain" description="GST C-terminal" evidence="6">
    <location>
        <begin position="92"/>
        <end position="229"/>
    </location>
</feature>
<keyword evidence="4" id="KW-0963">Cytoplasm</keyword>
<keyword evidence="1 4" id="KW-0808">Transferase</keyword>
<comment type="function">
    <text evidence="4">Is involved in the conjugation of reduced glutathione to a wide number of exogenous and endogenous hydrophobic electrophiles.</text>
</comment>
<reference evidence="8" key="2">
    <citation type="submission" date="2013-12" db="EMBL/GenBank/DDBJ databases">
        <authorList>
            <person name="Yu Y."/>
            <person name="Lee S."/>
            <person name="de Baynast K."/>
            <person name="Wissotski M."/>
            <person name="Liu L."/>
            <person name="Talag J."/>
            <person name="Goicoechea J."/>
            <person name="Angelova A."/>
            <person name="Jetty R."/>
            <person name="Kudrna D."/>
            <person name="Golser W."/>
            <person name="Rivera L."/>
            <person name="Zhang J."/>
            <person name="Wing R."/>
        </authorList>
    </citation>
    <scope>NUCLEOTIDE SEQUENCE</scope>
</reference>
<dbReference type="FunFam" id="1.20.1050.10:FF:000016">
    <property type="entry name" value="Glutathione S-transferase U9"/>
    <property type="match status" value="1"/>
</dbReference>
<dbReference type="CDD" id="cd03185">
    <property type="entry name" value="GST_C_Tau"/>
    <property type="match status" value="1"/>
</dbReference>
<dbReference type="STRING" id="77586.A0A0D9XIY7"/>
<dbReference type="PROSITE" id="PS50405">
    <property type="entry name" value="GST_CTER"/>
    <property type="match status" value="1"/>
</dbReference>
<dbReference type="CDD" id="cd03058">
    <property type="entry name" value="GST_N_Tau"/>
    <property type="match status" value="1"/>
</dbReference>
<evidence type="ECO:0000313" key="7">
    <source>
        <dbReference type="EnsemblPlants" id="LPERR10G05110.1"/>
    </source>
</evidence>
<evidence type="ECO:0000256" key="3">
    <source>
        <dbReference type="ARBA" id="ARBA00047960"/>
    </source>
</evidence>
<dbReference type="PANTHER" id="PTHR11260">
    <property type="entry name" value="GLUTATHIONE S-TRANSFERASE, GST, SUPERFAMILY, GST DOMAIN CONTAINING"/>
    <property type="match status" value="1"/>
</dbReference>
<accession>A0A0D9XIY7</accession>
<dbReference type="SFLD" id="SFLDG00358">
    <property type="entry name" value="Main_(cytGST)"/>
    <property type="match status" value="1"/>
</dbReference>
<dbReference type="InterPro" id="IPR004045">
    <property type="entry name" value="Glutathione_S-Trfase_N"/>
</dbReference>
<dbReference type="Gene3D" id="3.40.30.10">
    <property type="entry name" value="Glutaredoxin"/>
    <property type="match status" value="1"/>
</dbReference>
<reference evidence="7 8" key="1">
    <citation type="submission" date="2012-08" db="EMBL/GenBank/DDBJ databases">
        <title>Oryza genome evolution.</title>
        <authorList>
            <person name="Wing R.A."/>
        </authorList>
    </citation>
    <scope>NUCLEOTIDE SEQUENCE</scope>
</reference>
<evidence type="ECO:0000256" key="1">
    <source>
        <dbReference type="ARBA" id="ARBA00022679"/>
    </source>
</evidence>
<dbReference type="SUPFAM" id="SSF47616">
    <property type="entry name" value="GST C-terminal domain-like"/>
    <property type="match status" value="1"/>
</dbReference>
<organism evidence="7 8">
    <name type="scientific">Leersia perrieri</name>
    <dbReference type="NCBI Taxonomy" id="77586"/>
    <lineage>
        <taxon>Eukaryota</taxon>
        <taxon>Viridiplantae</taxon>
        <taxon>Streptophyta</taxon>
        <taxon>Embryophyta</taxon>
        <taxon>Tracheophyta</taxon>
        <taxon>Spermatophyta</taxon>
        <taxon>Magnoliopsida</taxon>
        <taxon>Liliopsida</taxon>
        <taxon>Poales</taxon>
        <taxon>Poaceae</taxon>
        <taxon>BOP clade</taxon>
        <taxon>Oryzoideae</taxon>
        <taxon>Oryzeae</taxon>
        <taxon>Oryzinae</taxon>
        <taxon>Leersia</taxon>
    </lineage>
</organism>
<comment type="subcellular location">
    <subcellularLocation>
        <location evidence="4">Cytoplasm</location>
        <location evidence="4">Cytosol</location>
    </subcellularLocation>
</comment>